<evidence type="ECO:0000256" key="7">
    <source>
        <dbReference type="RuleBase" id="RU364093"/>
    </source>
</evidence>
<evidence type="ECO:0000256" key="4">
    <source>
        <dbReference type="ARBA" id="ARBA00022692"/>
    </source>
</evidence>
<reference evidence="8 9" key="1">
    <citation type="submission" date="2015-07" db="EMBL/GenBank/DDBJ databases">
        <title>Genome sequence of Leptolinea tardivitalis DSM 16556.</title>
        <authorList>
            <person name="Hemp J."/>
            <person name="Ward L.M."/>
            <person name="Pace L.A."/>
            <person name="Fischer W.W."/>
        </authorList>
    </citation>
    <scope>NUCLEOTIDE SEQUENCE [LARGE SCALE GENOMIC DNA]</scope>
    <source>
        <strain evidence="8 9">YMTK-2</strain>
    </source>
</reference>
<feature type="transmembrane region" description="Helical" evidence="7">
    <location>
        <begin position="46"/>
        <end position="65"/>
    </location>
</feature>
<keyword evidence="8" id="KW-0282">Flagellum</keyword>
<dbReference type="AlphaFoldDB" id="A0A0N8GKZ5"/>
<proteinExistence type="inferred from homology"/>
<keyword evidence="4 7" id="KW-0812">Transmembrane</keyword>
<dbReference type="Proteomes" id="UP000050430">
    <property type="component" value="Unassembled WGS sequence"/>
</dbReference>
<dbReference type="InterPro" id="IPR042193">
    <property type="entry name" value="FHIPEP_3"/>
</dbReference>
<dbReference type="InterPro" id="IPR001712">
    <property type="entry name" value="T3SS_FHIPEP"/>
</dbReference>
<dbReference type="STRING" id="229920.ADM99_12405"/>
<dbReference type="PANTHER" id="PTHR30161:SF1">
    <property type="entry name" value="FLAGELLAR BIOSYNTHESIS PROTEIN FLHA-RELATED"/>
    <property type="match status" value="1"/>
</dbReference>
<evidence type="ECO:0000313" key="8">
    <source>
        <dbReference type="EMBL" id="KPL71074.1"/>
    </source>
</evidence>
<keyword evidence="7" id="KW-0653">Protein transport</keyword>
<dbReference type="PIRSF" id="PIRSF005419">
    <property type="entry name" value="FlhA"/>
    <property type="match status" value="1"/>
</dbReference>
<keyword evidence="7" id="KW-0813">Transport</keyword>
<evidence type="ECO:0000256" key="1">
    <source>
        <dbReference type="ARBA" id="ARBA00004651"/>
    </source>
</evidence>
<dbReference type="Gene3D" id="3.40.50.12790">
    <property type="entry name" value="FHIPEP family, domain 4"/>
    <property type="match status" value="1"/>
</dbReference>
<name>A0A0N8GKZ5_9CHLR</name>
<organism evidence="8 9">
    <name type="scientific">Leptolinea tardivitalis</name>
    <dbReference type="NCBI Taxonomy" id="229920"/>
    <lineage>
        <taxon>Bacteria</taxon>
        <taxon>Bacillati</taxon>
        <taxon>Chloroflexota</taxon>
        <taxon>Anaerolineae</taxon>
        <taxon>Anaerolineales</taxon>
        <taxon>Anaerolineaceae</taxon>
        <taxon>Leptolinea</taxon>
    </lineage>
</organism>
<sequence>MATAKTTVNRFDWRTLLQSNDLVMAFGVVILVALMIVPIPSGFVDVLVILNLAMSLGTMFLSLYITRPMDFSIFPSMLLVITLFRLGLNISISRLILIDGDAGEVVKVFGNLVIGGNYVVGVVIFLMLMIIQFAVITNGAGRVAEVAARFTLDAMPGKQLSIDADLNAGIINEEQARARRKEIQTEADFYGSMDGASKFVRGDAIAAVIVIIVNIIGGFVIGMFQRNLSLMDALKTYTLLTVGSGLAVQIPSLLVSTAAGLIITRNANEGALGASVTKQLSNYNALLASAVVVGLMMFIPGLPKLPFILVAGVLGGGAYYVRRMEKKAAALEAAPAEEAPTAPLESPEEMMGMVVIDPLELEVGYGLIPLVDEERADNLLHQITNIRRQMLSELGFVLPVVRIRDNLRLPPQTYRLKIRGEEVARGELMIDRFLAIPGSQSEENLQGIATTEPAFGLPAYWISDAEKGRAELMNYTVVSPLAVLSTHLTEVIRSHASDLLSRQMVQEMLNQLKEKTPAAVEGVIPDIIRLGDVQDVLKNLLKERVPIRDLSGIIEVLGKHAASTRDPAILAEAVRQTMARTLSNLYREEDGFLHVFTLSPQLEMTLKESLSATDSGLGFSIDTVTAQSILNATGERMEALAQEGHPPVLLCPRELRLAFRRLVEQAFPNLVVLAFSEISSGTRVQAHGMVDLTFEKAVA</sequence>
<feature type="transmembrane region" description="Helical" evidence="7">
    <location>
        <begin position="237"/>
        <end position="263"/>
    </location>
</feature>
<dbReference type="InterPro" id="IPR042194">
    <property type="entry name" value="FHIPEP_1"/>
</dbReference>
<dbReference type="Gene3D" id="3.40.30.60">
    <property type="entry name" value="FHIPEP family, domain 1"/>
    <property type="match status" value="1"/>
</dbReference>
<comment type="subcellular location">
    <subcellularLocation>
        <location evidence="1 7">Cell membrane</location>
        <topology evidence="1 7">Multi-pass membrane protein</topology>
    </subcellularLocation>
</comment>
<dbReference type="NCBIfam" id="TIGR01398">
    <property type="entry name" value="FlhA"/>
    <property type="match status" value="1"/>
</dbReference>
<evidence type="ECO:0000256" key="6">
    <source>
        <dbReference type="ARBA" id="ARBA00023136"/>
    </source>
</evidence>
<dbReference type="GO" id="GO:0005886">
    <property type="term" value="C:plasma membrane"/>
    <property type="evidence" value="ECO:0007669"/>
    <property type="project" value="UniProtKB-SubCell"/>
</dbReference>
<protein>
    <recommendedName>
        <fullName evidence="7">Flagellar biosynthesis protein FlhA</fullName>
    </recommendedName>
</protein>
<dbReference type="PATRIC" id="fig|229920.5.peg.2805"/>
<dbReference type="PRINTS" id="PR00949">
    <property type="entry name" value="TYPE3IMAPROT"/>
</dbReference>
<dbReference type="Gene3D" id="1.10.8.540">
    <property type="entry name" value="FHIPEP family, domain 3"/>
    <property type="match status" value="1"/>
</dbReference>
<feature type="transmembrane region" description="Helical" evidence="7">
    <location>
        <begin position="118"/>
        <end position="136"/>
    </location>
</feature>
<keyword evidence="7" id="KW-1005">Bacterial flagellum biogenesis</keyword>
<feature type="transmembrane region" description="Helical" evidence="7">
    <location>
        <begin position="283"/>
        <end position="299"/>
    </location>
</feature>
<dbReference type="Pfam" id="PF00771">
    <property type="entry name" value="FHIPEP"/>
    <property type="match status" value="1"/>
</dbReference>
<dbReference type="EMBL" id="LGCK01000012">
    <property type="protein sequence ID" value="KPL71074.1"/>
    <property type="molecule type" value="Genomic_DNA"/>
</dbReference>
<dbReference type="GO" id="GO:0009306">
    <property type="term" value="P:protein secretion"/>
    <property type="evidence" value="ECO:0007669"/>
    <property type="project" value="InterPro"/>
</dbReference>
<feature type="transmembrane region" description="Helical" evidence="7">
    <location>
        <begin position="204"/>
        <end position="225"/>
    </location>
</feature>
<dbReference type="OrthoDB" id="9759185at2"/>
<accession>A0A0N8GKZ5</accession>
<evidence type="ECO:0000256" key="5">
    <source>
        <dbReference type="ARBA" id="ARBA00022989"/>
    </source>
</evidence>
<dbReference type="GO" id="GO:0044780">
    <property type="term" value="P:bacterial-type flagellum assembly"/>
    <property type="evidence" value="ECO:0007669"/>
    <property type="project" value="InterPro"/>
</dbReference>
<keyword evidence="5 7" id="KW-1133">Transmembrane helix</keyword>
<keyword evidence="7" id="KW-1006">Bacterial flagellum protein export</keyword>
<keyword evidence="8" id="KW-0966">Cell projection</keyword>
<feature type="transmembrane region" description="Helical" evidence="7">
    <location>
        <begin position="21"/>
        <end position="40"/>
    </location>
</feature>
<keyword evidence="8" id="KW-0969">Cilium</keyword>
<dbReference type="PANTHER" id="PTHR30161">
    <property type="entry name" value="FLAGELLAR EXPORT PROTEIN, MEMBRANE FLHA SUBUNIT-RELATED"/>
    <property type="match status" value="1"/>
</dbReference>
<gene>
    <name evidence="7 8" type="primary">flhA</name>
    <name evidence="8" type="ORF">ADM99_12405</name>
</gene>
<comment type="similarity">
    <text evidence="2 7">Belongs to the FHIPEP (flagella/HR/invasion proteins export pore) family.</text>
</comment>
<keyword evidence="9" id="KW-1185">Reference proteome</keyword>
<keyword evidence="3 7" id="KW-1003">Cell membrane</keyword>
<keyword evidence="6 7" id="KW-0472">Membrane</keyword>
<dbReference type="RefSeq" id="WP_062422813.1">
    <property type="nucleotide sequence ID" value="NZ_BBYA01000011.1"/>
</dbReference>
<feature type="transmembrane region" description="Helical" evidence="7">
    <location>
        <begin position="77"/>
        <end position="98"/>
    </location>
</feature>
<dbReference type="InterPro" id="IPR042196">
    <property type="entry name" value="FHIPEP_4"/>
</dbReference>
<evidence type="ECO:0000313" key="9">
    <source>
        <dbReference type="Proteomes" id="UP000050430"/>
    </source>
</evidence>
<evidence type="ECO:0000256" key="3">
    <source>
        <dbReference type="ARBA" id="ARBA00022475"/>
    </source>
</evidence>
<comment type="caution">
    <text evidence="8">The sequence shown here is derived from an EMBL/GenBank/DDBJ whole genome shotgun (WGS) entry which is preliminary data.</text>
</comment>
<comment type="function">
    <text evidence="7">Required for formation of the rod structure of the flagellar apparatus. Together with FliI and FliH, may constitute the export apparatus of flagellin.</text>
</comment>
<dbReference type="InterPro" id="IPR006301">
    <property type="entry name" value="FlhA"/>
</dbReference>
<evidence type="ECO:0000256" key="2">
    <source>
        <dbReference type="ARBA" id="ARBA00008835"/>
    </source>
</evidence>